<keyword evidence="2" id="KW-1185">Reference proteome</keyword>
<gene>
    <name evidence="1" type="ORF">IT882_15760</name>
</gene>
<proteinExistence type="predicted"/>
<name>A0A7S8RHP1_9MICO</name>
<dbReference type="EMBL" id="CP064760">
    <property type="protein sequence ID" value="QPE04551.1"/>
    <property type="molecule type" value="Genomic_DNA"/>
</dbReference>
<evidence type="ECO:0000313" key="1">
    <source>
        <dbReference type="EMBL" id="QPE04551.1"/>
    </source>
</evidence>
<reference evidence="1 2" key="1">
    <citation type="submission" date="2020-11" db="EMBL/GenBank/DDBJ databases">
        <title>Amino acid is mineralized and recycled by bacteria in oceanic microbiome.</title>
        <authorList>
            <person name="Zheng L.Y."/>
        </authorList>
    </citation>
    <scope>NUCLEOTIDE SEQUENCE [LARGE SCALE GENOMIC DNA]</scope>
    <source>
        <strain evidence="1 2">A32-1</strain>
    </source>
</reference>
<sequence length="60" mass="6489">MTTYAETTPPPTASNSDLQYTVRQVLGIWAAAAIPMASLAAEWANDFIQRIDAAMTNETT</sequence>
<dbReference type="KEGG" id="msf:IT882_15760"/>
<organism evidence="1 2">
    <name type="scientific">Microbacterium schleiferi</name>
    <dbReference type="NCBI Taxonomy" id="69362"/>
    <lineage>
        <taxon>Bacteria</taxon>
        <taxon>Bacillati</taxon>
        <taxon>Actinomycetota</taxon>
        <taxon>Actinomycetes</taxon>
        <taxon>Micrococcales</taxon>
        <taxon>Microbacteriaceae</taxon>
        <taxon>Microbacterium</taxon>
    </lineage>
</organism>
<accession>A0A7S8RHP1</accession>
<dbReference type="AlphaFoldDB" id="A0A7S8RHP1"/>
<evidence type="ECO:0000313" key="2">
    <source>
        <dbReference type="Proteomes" id="UP000594480"/>
    </source>
</evidence>
<dbReference type="RefSeq" id="WP_133177950.1">
    <property type="nucleotide sequence ID" value="NZ_CP064760.1"/>
</dbReference>
<dbReference type="Proteomes" id="UP000594480">
    <property type="component" value="Chromosome"/>
</dbReference>
<protein>
    <submittedName>
        <fullName evidence="1">Uncharacterized protein</fullName>
    </submittedName>
</protein>